<feature type="transmembrane region" description="Helical" evidence="7">
    <location>
        <begin position="190"/>
        <end position="211"/>
    </location>
</feature>
<dbReference type="NCBIfam" id="NF002774">
    <property type="entry name" value="PRK02868.1"/>
    <property type="match status" value="1"/>
</dbReference>
<keyword evidence="5 7" id="KW-1133">Transmembrane helix</keyword>
<keyword evidence="3 7" id="KW-1003">Cell membrane</keyword>
<dbReference type="RefSeq" id="WP_045958530.1">
    <property type="nucleotide sequence ID" value="NZ_FO704551.1"/>
</dbReference>
<keyword evidence="6 7" id="KW-0472">Membrane</keyword>
<evidence type="ECO:0000256" key="2">
    <source>
        <dbReference type="ARBA" id="ARBA00005633"/>
    </source>
</evidence>
<proteinExistence type="inferred from homology"/>
<reference evidence="8 9" key="1">
    <citation type="submission" date="2013-07" db="EMBL/GenBank/DDBJ databases">
        <authorList>
            <person name="Genoscope - CEA"/>
        </authorList>
    </citation>
    <scope>NUCLEOTIDE SEQUENCE [LARGE SCALE GENOMIC DNA]</scope>
    <source>
        <strain evidence="8 9">G6</strain>
    </source>
</reference>
<comment type="subcellular location">
    <subcellularLocation>
        <location evidence="1">Cell inner membrane</location>
        <topology evidence="1">Multi-pass membrane protein</topology>
    </subcellularLocation>
    <subcellularLocation>
        <location evidence="7">Cell membrane</location>
        <topology evidence="7">Multi-pass membrane protein</topology>
    </subcellularLocation>
</comment>
<dbReference type="GO" id="GO:0005886">
    <property type="term" value="C:plasma membrane"/>
    <property type="evidence" value="ECO:0007669"/>
    <property type="project" value="UniProtKB-SubCell"/>
</dbReference>
<protein>
    <recommendedName>
        <fullName evidence="7">UPF0259 membrane protein XPG1_1661</fullName>
    </recommendedName>
</protein>
<organism evidence="8 9">
    <name type="scientific">Xenorhabdus poinarii G6</name>
    <dbReference type="NCBI Taxonomy" id="1354304"/>
    <lineage>
        <taxon>Bacteria</taxon>
        <taxon>Pseudomonadati</taxon>
        <taxon>Pseudomonadota</taxon>
        <taxon>Gammaproteobacteria</taxon>
        <taxon>Enterobacterales</taxon>
        <taxon>Morganellaceae</taxon>
        <taxon>Xenorhabdus</taxon>
    </lineage>
</organism>
<dbReference type="Pfam" id="PF06790">
    <property type="entry name" value="UPF0259"/>
    <property type="match status" value="1"/>
</dbReference>
<name>A0A068R347_9GAMM</name>
<sequence>MPITANTLYRDSINFLRNQLLNVVILSVLAALVTTLLGHLFVPNDEQLKLLAEIQNIVKNSGSSEIQHFVAQLTSDEQLMLMRTMFGILFTSIFGSTLLTASVLVLINISSNGQQTNAISACTLSVTLLPKMLLLMFICTLIIQIGYALMVLPGILFSIAFALAPVFLLEKGKNVFAAMQQSWRLGFNNIRLLLPAMLLWLAIKLILVLVLAKMPDILLSVLDNFLSALLLVYLFRLYMLTKPQDKTTNSMQ</sequence>
<evidence type="ECO:0000256" key="7">
    <source>
        <dbReference type="HAMAP-Rule" id="MF_01067"/>
    </source>
</evidence>
<feature type="transmembrane region" description="Helical" evidence="7">
    <location>
        <begin position="85"/>
        <end position="107"/>
    </location>
</feature>
<feature type="transmembrane region" description="Helical" evidence="7">
    <location>
        <begin position="20"/>
        <end position="42"/>
    </location>
</feature>
<dbReference type="HOGENOM" id="CLU_073287_0_0_6"/>
<feature type="transmembrane region" description="Helical" evidence="7">
    <location>
        <begin position="119"/>
        <end position="143"/>
    </location>
</feature>
<evidence type="ECO:0000256" key="3">
    <source>
        <dbReference type="ARBA" id="ARBA00022475"/>
    </source>
</evidence>
<accession>A0A068R347</accession>
<evidence type="ECO:0000313" key="9">
    <source>
        <dbReference type="Proteomes" id="UP000032735"/>
    </source>
</evidence>
<dbReference type="STRING" id="1354304.XPG1_1661"/>
<dbReference type="HAMAP" id="MF_01067">
    <property type="entry name" value="UPF0259"/>
    <property type="match status" value="1"/>
</dbReference>
<evidence type="ECO:0000256" key="1">
    <source>
        <dbReference type="ARBA" id="ARBA00004429"/>
    </source>
</evidence>
<evidence type="ECO:0000256" key="4">
    <source>
        <dbReference type="ARBA" id="ARBA00022692"/>
    </source>
</evidence>
<evidence type="ECO:0000256" key="5">
    <source>
        <dbReference type="ARBA" id="ARBA00022989"/>
    </source>
</evidence>
<evidence type="ECO:0000256" key="6">
    <source>
        <dbReference type="ARBA" id="ARBA00023136"/>
    </source>
</evidence>
<dbReference type="EMBL" id="FO704551">
    <property type="protein sequence ID" value="CDG21316.1"/>
    <property type="molecule type" value="Genomic_DNA"/>
</dbReference>
<keyword evidence="4 7" id="KW-0812">Transmembrane</keyword>
<feature type="transmembrane region" description="Helical" evidence="7">
    <location>
        <begin position="149"/>
        <end position="169"/>
    </location>
</feature>
<dbReference type="OrthoDB" id="6454524at2"/>
<evidence type="ECO:0000313" key="8">
    <source>
        <dbReference type="EMBL" id="CDG21316.1"/>
    </source>
</evidence>
<gene>
    <name evidence="8" type="ORF">XPG1_1661</name>
</gene>
<feature type="transmembrane region" description="Helical" evidence="7">
    <location>
        <begin position="217"/>
        <end position="238"/>
    </location>
</feature>
<dbReference type="InterPro" id="IPR009627">
    <property type="entry name" value="UPF0259"/>
</dbReference>
<dbReference type="Proteomes" id="UP000032735">
    <property type="component" value="Chromosome"/>
</dbReference>
<dbReference type="KEGG" id="xpo:XPG1_1661"/>
<comment type="similarity">
    <text evidence="2 7">Belongs to the UPF0259 family.</text>
</comment>
<keyword evidence="9" id="KW-1185">Reference proteome</keyword>
<dbReference type="AlphaFoldDB" id="A0A068R347"/>